<proteinExistence type="predicted"/>
<sequence length="359" mass="39304">MAETKLKDLSSLRPSLKKLINAPFASPATTPAPPQIRNIYQRLSREAKSRKYGERPWITIAAAATFTLNSPSSLSHLHSTSSSLIPHPTLPSLTPPLTPLLLAELIREVGLKCISFNGIPRTINCLNAFRSDLEVNPWSSSLSSVPSRTVTTSNINNTISRGNALWKSIYTPHHGKLTQKLALAHPDLPGYILQGHYAMLLADPPRHVEGGVPRQARLGRCLTSLVAIACLRAQRGVGPQVLSHVYGLRKAVEQGLHREEFEDEEEREGMERLAGDEGCEWILESVDKIARAIGGGGFAGWEREVDQDQDQDRDQQDGVEDDTRLDGEVSEVGNVAEEMEEELQGGTGSGMGRGRESKL</sequence>
<protein>
    <recommendedName>
        <fullName evidence="4">Dol-P-Man:Man(5)GlcNAc(2)-PP-Dol alpha-1,3-mannosyltransferase</fullName>
    </recommendedName>
</protein>
<dbReference type="EMBL" id="JAFFGZ010000007">
    <property type="protein sequence ID" value="KAK4641778.1"/>
    <property type="molecule type" value="Genomic_DNA"/>
</dbReference>
<evidence type="ECO:0000313" key="2">
    <source>
        <dbReference type="EMBL" id="KAK4641778.1"/>
    </source>
</evidence>
<dbReference type="PANTHER" id="PTHR28180">
    <property type="entry name" value="CONSERVED MITOCHONDRIAL PROTEIN-RELATED"/>
    <property type="match status" value="1"/>
</dbReference>
<name>A0ABR0FCT8_9PEZI</name>
<evidence type="ECO:0008006" key="4">
    <source>
        <dbReference type="Google" id="ProtNLM"/>
    </source>
</evidence>
<dbReference type="InterPro" id="IPR029032">
    <property type="entry name" value="AhpD-like"/>
</dbReference>
<dbReference type="PANTHER" id="PTHR28180:SF2">
    <property type="entry name" value="PEROXISOMAL PROTEIN 2"/>
    <property type="match status" value="1"/>
</dbReference>
<reference evidence="2 3" key="1">
    <citation type="journal article" date="2023" name="bioRxiv">
        <title>High-quality genome assemblies of four members of thePodospora anserinaspecies complex.</title>
        <authorList>
            <person name="Ament-Velasquez S.L."/>
            <person name="Vogan A.A."/>
            <person name="Wallerman O."/>
            <person name="Hartmann F."/>
            <person name="Gautier V."/>
            <person name="Silar P."/>
            <person name="Giraud T."/>
            <person name="Johannesson H."/>
        </authorList>
    </citation>
    <scope>NUCLEOTIDE SEQUENCE [LARGE SCALE GENOMIC DNA]</scope>
    <source>
        <strain evidence="2 3">CBS 112042</strain>
    </source>
</reference>
<dbReference type="Gene3D" id="1.20.1290.10">
    <property type="entry name" value="AhpD-like"/>
    <property type="match status" value="1"/>
</dbReference>
<dbReference type="InterPro" id="IPR052999">
    <property type="entry name" value="PTS1_Protein"/>
</dbReference>
<gene>
    <name evidence="2" type="ORF">QC761_0077670</name>
</gene>
<comment type="caution">
    <text evidence="2">The sequence shown here is derived from an EMBL/GenBank/DDBJ whole genome shotgun (WGS) entry which is preliminary data.</text>
</comment>
<evidence type="ECO:0000313" key="3">
    <source>
        <dbReference type="Proteomes" id="UP001322138"/>
    </source>
</evidence>
<feature type="compositionally biased region" description="Basic and acidic residues" evidence="1">
    <location>
        <begin position="301"/>
        <end position="327"/>
    </location>
</feature>
<dbReference type="Proteomes" id="UP001322138">
    <property type="component" value="Unassembled WGS sequence"/>
</dbReference>
<evidence type="ECO:0000256" key="1">
    <source>
        <dbReference type="SAM" id="MobiDB-lite"/>
    </source>
</evidence>
<accession>A0ABR0FCT8</accession>
<dbReference type="GeneID" id="87892104"/>
<dbReference type="RefSeq" id="XP_062730754.1">
    <property type="nucleotide sequence ID" value="XM_062872806.1"/>
</dbReference>
<dbReference type="SUPFAM" id="SSF69118">
    <property type="entry name" value="AhpD-like"/>
    <property type="match status" value="1"/>
</dbReference>
<feature type="region of interest" description="Disordered" evidence="1">
    <location>
        <begin position="301"/>
        <end position="359"/>
    </location>
</feature>
<keyword evidence="3" id="KW-1185">Reference proteome</keyword>
<organism evidence="2 3">
    <name type="scientific">Podospora bellae-mahoneyi</name>
    <dbReference type="NCBI Taxonomy" id="2093777"/>
    <lineage>
        <taxon>Eukaryota</taxon>
        <taxon>Fungi</taxon>
        <taxon>Dikarya</taxon>
        <taxon>Ascomycota</taxon>
        <taxon>Pezizomycotina</taxon>
        <taxon>Sordariomycetes</taxon>
        <taxon>Sordariomycetidae</taxon>
        <taxon>Sordariales</taxon>
        <taxon>Podosporaceae</taxon>
        <taxon>Podospora</taxon>
    </lineage>
</organism>